<keyword evidence="1" id="KW-0812">Transmembrane</keyword>
<keyword evidence="1" id="KW-0472">Membrane</keyword>
<name>A0A517XNZ8_9BACT</name>
<feature type="transmembrane region" description="Helical" evidence="1">
    <location>
        <begin position="126"/>
        <end position="146"/>
    </location>
</feature>
<dbReference type="EMBL" id="CP036273">
    <property type="protein sequence ID" value="QDU19229.1"/>
    <property type="molecule type" value="Genomic_DNA"/>
</dbReference>
<sequence length="209" mass="22952">MSFAMPCPRCQCVLDLDDEEKTHRAWCPNCGARFIANEPGLSPAQVEELRRRESDRRVPREQRPRSDAVRFEVEAPATALKVHGWFTLGCGILLGTVGVLFAVLFADDPEFHKAEKATRGEVLLVAGMQLAQGLCGVVTGTVMVVGAHNLTRFERIGWVKAAAVVGMLPVVTGCCLLGIPVGVWTLRLLNRPEVHERFDRRAAPPESVL</sequence>
<dbReference type="AlphaFoldDB" id="A0A517XNZ8"/>
<dbReference type="Proteomes" id="UP000319576">
    <property type="component" value="Chromosome"/>
</dbReference>
<dbReference type="KEGG" id="uli:ETAA1_11330"/>
<accession>A0A517XNZ8</accession>
<keyword evidence="3" id="KW-1185">Reference proteome</keyword>
<feature type="transmembrane region" description="Helical" evidence="1">
    <location>
        <begin position="85"/>
        <end position="106"/>
    </location>
</feature>
<proteinExistence type="predicted"/>
<protein>
    <submittedName>
        <fullName evidence="2">Uncharacterized protein</fullName>
    </submittedName>
</protein>
<organism evidence="2 3">
    <name type="scientific">Urbifossiella limnaea</name>
    <dbReference type="NCBI Taxonomy" id="2528023"/>
    <lineage>
        <taxon>Bacteria</taxon>
        <taxon>Pseudomonadati</taxon>
        <taxon>Planctomycetota</taxon>
        <taxon>Planctomycetia</taxon>
        <taxon>Gemmatales</taxon>
        <taxon>Gemmataceae</taxon>
        <taxon>Urbifossiella</taxon>
    </lineage>
</organism>
<reference evidence="2 3" key="1">
    <citation type="submission" date="2019-02" db="EMBL/GenBank/DDBJ databases">
        <title>Deep-cultivation of Planctomycetes and their phenomic and genomic characterization uncovers novel biology.</title>
        <authorList>
            <person name="Wiegand S."/>
            <person name="Jogler M."/>
            <person name="Boedeker C."/>
            <person name="Pinto D."/>
            <person name="Vollmers J."/>
            <person name="Rivas-Marin E."/>
            <person name="Kohn T."/>
            <person name="Peeters S.H."/>
            <person name="Heuer A."/>
            <person name="Rast P."/>
            <person name="Oberbeckmann S."/>
            <person name="Bunk B."/>
            <person name="Jeske O."/>
            <person name="Meyerdierks A."/>
            <person name="Storesund J.E."/>
            <person name="Kallscheuer N."/>
            <person name="Luecker S."/>
            <person name="Lage O.M."/>
            <person name="Pohl T."/>
            <person name="Merkel B.J."/>
            <person name="Hornburger P."/>
            <person name="Mueller R.-W."/>
            <person name="Bruemmer F."/>
            <person name="Labrenz M."/>
            <person name="Spormann A.M."/>
            <person name="Op den Camp H."/>
            <person name="Overmann J."/>
            <person name="Amann R."/>
            <person name="Jetten M.S.M."/>
            <person name="Mascher T."/>
            <person name="Medema M.H."/>
            <person name="Devos D.P."/>
            <person name="Kaster A.-K."/>
            <person name="Ovreas L."/>
            <person name="Rohde M."/>
            <person name="Galperin M.Y."/>
            <person name="Jogler C."/>
        </authorList>
    </citation>
    <scope>NUCLEOTIDE SEQUENCE [LARGE SCALE GENOMIC DNA]</scope>
    <source>
        <strain evidence="2 3">ETA_A1</strain>
    </source>
</reference>
<evidence type="ECO:0000313" key="2">
    <source>
        <dbReference type="EMBL" id="QDU19229.1"/>
    </source>
</evidence>
<evidence type="ECO:0000256" key="1">
    <source>
        <dbReference type="SAM" id="Phobius"/>
    </source>
</evidence>
<feature type="transmembrane region" description="Helical" evidence="1">
    <location>
        <begin position="158"/>
        <end position="183"/>
    </location>
</feature>
<keyword evidence="1" id="KW-1133">Transmembrane helix</keyword>
<gene>
    <name evidence="2" type="ORF">ETAA1_11330</name>
</gene>
<evidence type="ECO:0000313" key="3">
    <source>
        <dbReference type="Proteomes" id="UP000319576"/>
    </source>
</evidence>